<protein>
    <submittedName>
        <fullName evidence="1">Uncharacterized protein</fullName>
    </submittedName>
</protein>
<reference evidence="1" key="1">
    <citation type="submission" date="2023-07" db="EMBL/GenBank/DDBJ databases">
        <title>Black Yeasts Isolated from many extreme environments.</title>
        <authorList>
            <person name="Coleine C."/>
            <person name="Stajich J.E."/>
            <person name="Selbmann L."/>
        </authorList>
    </citation>
    <scope>NUCLEOTIDE SEQUENCE</scope>
    <source>
        <strain evidence="1">CCFEE 5714</strain>
    </source>
</reference>
<accession>A0ACC3NN43</accession>
<evidence type="ECO:0000313" key="1">
    <source>
        <dbReference type="EMBL" id="KAK3719690.1"/>
    </source>
</evidence>
<comment type="caution">
    <text evidence="1">The sequence shown here is derived from an EMBL/GenBank/DDBJ whole genome shotgun (WGS) entry which is preliminary data.</text>
</comment>
<organism evidence="1 2">
    <name type="scientific">Vermiconidia calcicola</name>
    <dbReference type="NCBI Taxonomy" id="1690605"/>
    <lineage>
        <taxon>Eukaryota</taxon>
        <taxon>Fungi</taxon>
        <taxon>Dikarya</taxon>
        <taxon>Ascomycota</taxon>
        <taxon>Pezizomycotina</taxon>
        <taxon>Dothideomycetes</taxon>
        <taxon>Dothideomycetidae</taxon>
        <taxon>Mycosphaerellales</taxon>
        <taxon>Extremaceae</taxon>
        <taxon>Vermiconidia</taxon>
    </lineage>
</organism>
<evidence type="ECO:0000313" key="2">
    <source>
        <dbReference type="Proteomes" id="UP001281147"/>
    </source>
</evidence>
<gene>
    <name evidence="1" type="ORF">LTR37_004227</name>
</gene>
<dbReference type="EMBL" id="JAUTXU010000025">
    <property type="protein sequence ID" value="KAK3719690.1"/>
    <property type="molecule type" value="Genomic_DNA"/>
</dbReference>
<keyword evidence="2" id="KW-1185">Reference proteome</keyword>
<dbReference type="Proteomes" id="UP001281147">
    <property type="component" value="Unassembled WGS sequence"/>
</dbReference>
<proteinExistence type="predicted"/>
<sequence>MLQPSIARNPLALRKLLELCMQTEQFPFTHLLNCKLNKMRLRNGKTTKAFGGDQRIRGPRLATFDTPGANARPPAGPGRQRRPELRANKANRVMKWPSGLSQKEPKGFPNPHNYCYRNSLLQCLLHLPGFCRYLSSTHHECPFLEENCTVCALKALAQKYWTDRRDEDFPTRRKDGAIGTLDKAFRSCSEGTEYHQLGRSLMQEDPHEFLLFLYSELAEAAQDQPQQLECLFTMKRTAVRTCADCNHRRPKAEEDAFMDLGVEKCKPGESRSITDYIRRYLNESLDWTCDEDGCEADRQLQKEAGSKVVKQPQVLNLQWKISQAPELLCINLKRSGSAGTNKKMKDDIPYNEELDLTEFTEDGSELKYRLFSVVAHSGTSPKSGHYIAAVRKREEGFQTISDLDREEYKTPDFDELRYPSFEDTKFDPVLLFYSKIA</sequence>
<name>A0ACC3NN43_9PEZI</name>